<name>C5FTU9_ARTOC</name>
<organism evidence="1 2">
    <name type="scientific">Arthroderma otae (strain ATCC MYA-4605 / CBS 113480)</name>
    <name type="common">Microsporum canis</name>
    <dbReference type="NCBI Taxonomy" id="554155"/>
    <lineage>
        <taxon>Eukaryota</taxon>
        <taxon>Fungi</taxon>
        <taxon>Dikarya</taxon>
        <taxon>Ascomycota</taxon>
        <taxon>Pezizomycotina</taxon>
        <taxon>Eurotiomycetes</taxon>
        <taxon>Eurotiomycetidae</taxon>
        <taxon>Onygenales</taxon>
        <taxon>Arthrodermataceae</taxon>
        <taxon>Microsporum</taxon>
    </lineage>
</organism>
<evidence type="ECO:0000313" key="2">
    <source>
        <dbReference type="Proteomes" id="UP000002035"/>
    </source>
</evidence>
<dbReference type="RefSeq" id="XP_002846252.1">
    <property type="nucleotide sequence ID" value="XM_002846206.1"/>
</dbReference>
<proteinExistence type="predicted"/>
<dbReference type="OrthoDB" id="201656at2759"/>
<evidence type="ECO:0000313" key="1">
    <source>
        <dbReference type="EMBL" id="EEQ33302.1"/>
    </source>
</evidence>
<dbReference type="AlphaFoldDB" id="C5FTU9"/>
<accession>C5FTU9</accession>
<protein>
    <submittedName>
        <fullName evidence="1">Uncharacterized protein</fullName>
    </submittedName>
</protein>
<gene>
    <name evidence="1" type="ORF">MCYG_06121</name>
</gene>
<dbReference type="GeneID" id="9228421"/>
<dbReference type="HOGENOM" id="CLU_2157781_0_0_1"/>
<dbReference type="Proteomes" id="UP000002035">
    <property type="component" value="Unassembled WGS sequence"/>
</dbReference>
<sequence>MSPPYSTRNVEFCRSPNADEVIDYTTIDDMSSALRNKGVRLDRIVMPIGISALMHPSRIIIKARRCVFAKQLTTAGEWINQGEMNGYIDQVLGFGEVMEAFGMMQCDKGTS</sequence>
<reference evidence="2" key="1">
    <citation type="journal article" date="2012" name="MBio">
        <title>Comparative genome analysis of Trichophyton rubrum and related dermatophytes reveals candidate genes involved in infection.</title>
        <authorList>
            <person name="Martinez D.A."/>
            <person name="Oliver B.G."/>
            <person name="Graeser Y."/>
            <person name="Goldberg J.M."/>
            <person name="Li W."/>
            <person name="Martinez-Rossi N.M."/>
            <person name="Monod M."/>
            <person name="Shelest E."/>
            <person name="Barton R.C."/>
            <person name="Birch E."/>
            <person name="Brakhage A.A."/>
            <person name="Chen Z."/>
            <person name="Gurr S.J."/>
            <person name="Heiman D."/>
            <person name="Heitman J."/>
            <person name="Kosti I."/>
            <person name="Rossi A."/>
            <person name="Saif S."/>
            <person name="Samalova M."/>
            <person name="Saunders C.W."/>
            <person name="Shea T."/>
            <person name="Summerbell R.C."/>
            <person name="Xu J."/>
            <person name="Young S."/>
            <person name="Zeng Q."/>
            <person name="Birren B.W."/>
            <person name="Cuomo C.A."/>
            <person name="White T.C."/>
        </authorList>
    </citation>
    <scope>NUCLEOTIDE SEQUENCE [LARGE SCALE GENOMIC DNA]</scope>
    <source>
        <strain evidence="2">ATCC MYA-4605 / CBS 113480</strain>
    </source>
</reference>
<dbReference type="VEuPathDB" id="FungiDB:MCYG_06121"/>
<keyword evidence="2" id="KW-1185">Reference proteome</keyword>
<dbReference type="EMBL" id="DS995705">
    <property type="protein sequence ID" value="EEQ33302.1"/>
    <property type="molecule type" value="Genomic_DNA"/>
</dbReference>